<dbReference type="AlphaFoldDB" id="A0A061FX85"/>
<dbReference type="Gramene" id="EOY21487">
    <property type="protein sequence ID" value="EOY21487"/>
    <property type="gene ID" value="TCM_013096"/>
</dbReference>
<name>A0A061FX85_THECC</name>
<proteinExistence type="predicted"/>
<keyword evidence="2" id="KW-1185">Reference proteome</keyword>
<gene>
    <name evidence="1" type="ORF">TCM_013096</name>
</gene>
<sequence>MYCSRVVTATLVMCEKLHEFSSSVGVGDDHPTGRGVILEDLIVGLQSLAHEFAEFHNRDEAHSVEWVDSSSQDLEYLP</sequence>
<dbReference type="EMBL" id="CM001881">
    <property type="protein sequence ID" value="EOY21487.1"/>
    <property type="molecule type" value="Genomic_DNA"/>
</dbReference>
<accession>A0A061FX85</accession>
<dbReference type="InParanoid" id="A0A061FX85"/>
<evidence type="ECO:0000313" key="1">
    <source>
        <dbReference type="EMBL" id="EOY21487.1"/>
    </source>
</evidence>
<reference evidence="1 2" key="1">
    <citation type="journal article" date="2013" name="Genome Biol.">
        <title>The genome sequence of the most widely cultivated cacao type and its use to identify candidate genes regulating pod color.</title>
        <authorList>
            <person name="Motamayor J.C."/>
            <person name="Mockaitis K."/>
            <person name="Schmutz J."/>
            <person name="Haiminen N."/>
            <person name="Iii D.L."/>
            <person name="Cornejo O."/>
            <person name="Findley S.D."/>
            <person name="Zheng P."/>
            <person name="Utro F."/>
            <person name="Royaert S."/>
            <person name="Saski C."/>
            <person name="Jenkins J."/>
            <person name="Podicheti R."/>
            <person name="Zhao M."/>
            <person name="Scheffler B.E."/>
            <person name="Stack J.C."/>
            <person name="Feltus F.A."/>
            <person name="Mustiga G.M."/>
            <person name="Amores F."/>
            <person name="Phillips W."/>
            <person name="Marelli J.P."/>
            <person name="May G.D."/>
            <person name="Shapiro H."/>
            <person name="Ma J."/>
            <person name="Bustamante C.D."/>
            <person name="Schnell R.J."/>
            <person name="Main D."/>
            <person name="Gilbert D."/>
            <person name="Parida L."/>
            <person name="Kuhn D.N."/>
        </authorList>
    </citation>
    <scope>NUCLEOTIDE SEQUENCE [LARGE SCALE GENOMIC DNA]</scope>
    <source>
        <strain evidence="2">cv. Matina 1-6</strain>
    </source>
</reference>
<organism evidence="1 2">
    <name type="scientific">Theobroma cacao</name>
    <name type="common">Cacao</name>
    <name type="synonym">Cocoa</name>
    <dbReference type="NCBI Taxonomy" id="3641"/>
    <lineage>
        <taxon>Eukaryota</taxon>
        <taxon>Viridiplantae</taxon>
        <taxon>Streptophyta</taxon>
        <taxon>Embryophyta</taxon>
        <taxon>Tracheophyta</taxon>
        <taxon>Spermatophyta</taxon>
        <taxon>Magnoliopsida</taxon>
        <taxon>eudicotyledons</taxon>
        <taxon>Gunneridae</taxon>
        <taxon>Pentapetalae</taxon>
        <taxon>rosids</taxon>
        <taxon>malvids</taxon>
        <taxon>Malvales</taxon>
        <taxon>Malvaceae</taxon>
        <taxon>Byttnerioideae</taxon>
        <taxon>Theobroma</taxon>
    </lineage>
</organism>
<dbReference type="Proteomes" id="UP000026915">
    <property type="component" value="Chromosome 3"/>
</dbReference>
<evidence type="ECO:0000313" key="2">
    <source>
        <dbReference type="Proteomes" id="UP000026915"/>
    </source>
</evidence>
<protein>
    <submittedName>
        <fullName evidence="1">Uncharacterized protein</fullName>
    </submittedName>
</protein>
<dbReference type="HOGENOM" id="CLU_2626927_0_0_1"/>